<gene>
    <name evidence="2" type="ORF">MGWOODY_Smn3246</name>
</gene>
<proteinExistence type="predicted"/>
<dbReference type="SUPFAM" id="SSF54427">
    <property type="entry name" value="NTF2-like"/>
    <property type="match status" value="1"/>
</dbReference>
<dbReference type="InterPro" id="IPR032710">
    <property type="entry name" value="NTF2-like_dom_sf"/>
</dbReference>
<dbReference type="EMBL" id="CZQE01000376">
    <property type="protein sequence ID" value="CUS46557.1"/>
    <property type="molecule type" value="Genomic_DNA"/>
</dbReference>
<dbReference type="InterPro" id="IPR027843">
    <property type="entry name" value="DUF4440"/>
</dbReference>
<evidence type="ECO:0000313" key="2">
    <source>
        <dbReference type="EMBL" id="CUS46557.1"/>
    </source>
</evidence>
<dbReference type="InterPro" id="IPR011944">
    <property type="entry name" value="Steroid_delta5-4_isomerase"/>
</dbReference>
<name>A0A160TQ07_9ZZZZ</name>
<dbReference type="Pfam" id="PF14534">
    <property type="entry name" value="DUF4440"/>
    <property type="match status" value="1"/>
</dbReference>
<dbReference type="NCBIfam" id="TIGR02246">
    <property type="entry name" value="SgcJ/EcaC family oxidoreductase"/>
    <property type="match status" value="1"/>
</dbReference>
<dbReference type="AlphaFoldDB" id="A0A160TQ07"/>
<accession>A0A160TQ07</accession>
<sequence length="127" mass="13655">MAAPREDAQGAIMAAMRDSAVAWTAGDLDRFMGIYADDSTFVVAQGLIRGKAAIAARYAPRFTPAGAAKRGALSFEELGFRRIDPTHALLVARYRLKIDGSADQTGPTTLLFEKRGGIWKIVADHSS</sequence>
<evidence type="ECO:0000259" key="1">
    <source>
        <dbReference type="Pfam" id="PF14534"/>
    </source>
</evidence>
<dbReference type="Gene3D" id="3.10.450.50">
    <property type="match status" value="1"/>
</dbReference>
<organism evidence="2">
    <name type="scientific">hydrothermal vent metagenome</name>
    <dbReference type="NCBI Taxonomy" id="652676"/>
    <lineage>
        <taxon>unclassified sequences</taxon>
        <taxon>metagenomes</taxon>
        <taxon>ecological metagenomes</taxon>
    </lineage>
</organism>
<reference evidence="2" key="1">
    <citation type="submission" date="2015-10" db="EMBL/GenBank/DDBJ databases">
        <authorList>
            <person name="Gilbert D.G."/>
        </authorList>
    </citation>
    <scope>NUCLEOTIDE SEQUENCE</scope>
</reference>
<protein>
    <recommendedName>
        <fullName evidence="1">DUF4440 domain-containing protein</fullName>
    </recommendedName>
</protein>
<feature type="domain" description="DUF4440" evidence="1">
    <location>
        <begin position="14"/>
        <end position="121"/>
    </location>
</feature>